<dbReference type="GO" id="GO:0043034">
    <property type="term" value="C:costamere"/>
    <property type="evidence" value="ECO:0007669"/>
    <property type="project" value="TreeGrafter"/>
</dbReference>
<keyword evidence="2" id="KW-0539">Nucleus</keyword>
<accession>A0A3B3SC45</accession>
<organism evidence="3 4">
    <name type="scientific">Paramormyrops kingsleyae</name>
    <dbReference type="NCBI Taxonomy" id="1676925"/>
    <lineage>
        <taxon>Eukaryota</taxon>
        <taxon>Metazoa</taxon>
        <taxon>Chordata</taxon>
        <taxon>Craniata</taxon>
        <taxon>Vertebrata</taxon>
        <taxon>Euteleostomi</taxon>
        <taxon>Actinopterygii</taxon>
        <taxon>Neopterygii</taxon>
        <taxon>Teleostei</taxon>
        <taxon>Osteoglossocephala</taxon>
        <taxon>Osteoglossomorpha</taxon>
        <taxon>Osteoglossiformes</taxon>
        <taxon>Mormyridae</taxon>
        <taxon>Paramormyrops</taxon>
    </lineage>
</organism>
<reference evidence="3" key="1">
    <citation type="submission" date="2025-08" db="UniProtKB">
        <authorList>
            <consortium name="Ensembl"/>
        </authorList>
    </citation>
    <scope>IDENTIFICATION</scope>
</reference>
<protein>
    <submittedName>
        <fullName evidence="3">Uncharacterized protein</fullName>
    </submittedName>
</protein>
<proteinExistence type="predicted"/>
<name>A0A3B3SC45_9TELE</name>
<dbReference type="Proteomes" id="UP000261540">
    <property type="component" value="Unplaced"/>
</dbReference>
<evidence type="ECO:0000256" key="2">
    <source>
        <dbReference type="ARBA" id="ARBA00023242"/>
    </source>
</evidence>
<dbReference type="GO" id="GO:0043484">
    <property type="term" value="P:regulation of RNA splicing"/>
    <property type="evidence" value="ECO:0007669"/>
    <property type="project" value="TreeGrafter"/>
</dbReference>
<evidence type="ECO:0000256" key="1">
    <source>
        <dbReference type="ARBA" id="ARBA00004123"/>
    </source>
</evidence>
<evidence type="ECO:0000313" key="4">
    <source>
        <dbReference type="Proteomes" id="UP000261540"/>
    </source>
</evidence>
<comment type="subcellular location">
    <subcellularLocation>
        <location evidence="1">Nucleus</location>
    </subcellularLocation>
</comment>
<dbReference type="GeneTree" id="ENSGT00940000154902"/>
<dbReference type="InterPro" id="IPR052082">
    <property type="entry name" value="Myelin_sheath_structural"/>
</dbReference>
<dbReference type="Ensembl" id="ENSPKIT00000008346.1">
    <property type="protein sequence ID" value="ENSPKIP00000027576.1"/>
    <property type="gene ID" value="ENSPKIG00000009580.1"/>
</dbReference>
<dbReference type="PANTHER" id="PTHR23348:SF16">
    <property type="entry name" value="LEUCINE RICH REPEAT FAMILY PROTEIN"/>
    <property type="match status" value="1"/>
</dbReference>
<dbReference type="PANTHER" id="PTHR23348">
    <property type="entry name" value="PERIAXIN/AHNAK"/>
    <property type="match status" value="1"/>
</dbReference>
<reference evidence="3" key="2">
    <citation type="submission" date="2025-09" db="UniProtKB">
        <authorList>
            <consortium name="Ensembl"/>
        </authorList>
    </citation>
    <scope>IDENTIFICATION</scope>
</reference>
<keyword evidence="4" id="KW-1185">Reference proteome</keyword>
<evidence type="ECO:0000313" key="3">
    <source>
        <dbReference type="Ensembl" id="ENSPKIP00000027576.1"/>
    </source>
</evidence>
<dbReference type="GO" id="GO:0005634">
    <property type="term" value="C:nucleus"/>
    <property type="evidence" value="ECO:0007669"/>
    <property type="project" value="UniProtKB-SubCell"/>
</dbReference>
<sequence>EGSLCRSQVSTLTDEYASHSPRWGVLIRTCSVLLKDSYDKLFNGKVKKFLKDELPSGTEKISPGEVNAPSLKGKLLDIKTPEQDNTACLSSPDVMCSVPNVDFPSISMKNENPDLTVNSLAPDATVHLTKPRVNGSKVTMPTVGVPEPKLRGLSLDRTNGSPEAIPTFPNLNGKDVNLQLPNRKVDLSGPNIDTKSPNANMNLTASEVDRGGLQYKAPKFKMPQFNLPEIKPKTSDMHIRLPDVKGDMDLSVPDPKMPNFKKPKFGFSGPNVKGPEIDADLNAPDLNLSAPKIEGKLNTPDIDAKLPKAKFSSPDIDLNSPDLDIDAPSGKFKMPNFKKPKFGKLNTPDIDAKLPKAKLSSPDLDLKSPDLNTDVPSAKINLPNFKKPKFDFSGPKVKGPEIDADLNAPDLNLSAPKIEGKLNTPDIDAKLPKAKLSSPDLDLKSPDLNTDVPSAKINLPNFKKPKFDFSGPKVKGPEIDADLNAPDLNVSAPKIEGKLNTPDIDANLPKKPKFGFSGPNVKGPEIDTDLNTPHLNLSAPKIEGNLNTPNIDMNLPKADLTGSDLHLTSPYLHIDAPSGQLKSINSPNADIDSPKFSMKDPDIAGELKIPAAKTPTFGISGSKVTDSDLNIKSSLNKPDFTVPTIRGELNPPEIVNLQKSNLKGTELGLHAPKYDTDVPSGIVKVPNLKMPNIGLSGPAVKVQDSDLYRSMETPDFSVSVPRVISKQKSHESNADLTKDYLKSPELGINIDMPTSDISLEHSETEITEALPELEVPVFKFHRFSRNVNAPTGNSEVS</sequence>
<dbReference type="AlphaFoldDB" id="A0A3B3SC45"/>